<dbReference type="InterPro" id="IPR013217">
    <property type="entry name" value="Methyltransf_12"/>
</dbReference>
<comment type="caution">
    <text evidence="12">The sequence shown here is derived from an EMBL/GenBank/DDBJ whole genome shotgun (WGS) entry which is preliminary data.</text>
</comment>
<keyword evidence="9" id="KW-0511">Multifunctional enzyme</keyword>
<dbReference type="GO" id="GO:0009403">
    <property type="term" value="P:toxin biosynthetic process"/>
    <property type="evidence" value="ECO:0007669"/>
    <property type="project" value="UniProtKB-ARBA"/>
</dbReference>
<dbReference type="InterPro" id="IPR029063">
    <property type="entry name" value="SAM-dependent_MTases_sf"/>
</dbReference>
<dbReference type="FunFam" id="3.40.50.980:FF:000001">
    <property type="entry name" value="Non-ribosomal peptide synthetase"/>
    <property type="match status" value="1"/>
</dbReference>
<dbReference type="PROSITE" id="PS00012">
    <property type="entry name" value="PHOSPHOPANTETHEINE"/>
    <property type="match status" value="2"/>
</dbReference>
<dbReference type="InterPro" id="IPR009081">
    <property type="entry name" value="PP-bd_ACP"/>
</dbReference>
<keyword evidence="8" id="KW-0413">Isomerase</keyword>
<dbReference type="InterPro" id="IPR020845">
    <property type="entry name" value="AMP-binding_CS"/>
</dbReference>
<dbReference type="Pfam" id="PF00975">
    <property type="entry name" value="Thioesterase"/>
    <property type="match status" value="1"/>
</dbReference>
<dbReference type="Gene3D" id="1.10.1200.10">
    <property type="entry name" value="ACP-like"/>
    <property type="match status" value="2"/>
</dbReference>
<dbReference type="InterPro" id="IPR025110">
    <property type="entry name" value="AMP-bd_C"/>
</dbReference>
<comment type="similarity">
    <text evidence="2">Belongs to the ATP-dependent AMP-binding enzyme family.</text>
</comment>
<sequence length="2613" mass="294576">MKNKAEIQDIYPLSYMQEGMLFQTLYDGEARAYVEQTTLTLQGILNEEAFRQSVQLLINRYDIFRTVFLPSVAEMNRPQQVVLKQRDAEVHMEDLRGLSENEQSERVQSFVSEDRARGFDLSKDMLLRLTLLRTGEQRYICVWSHHHILMDGWCIGIVMKEFFEAYRLLEAGLPVALPRVRPYGEYIRWLTGRDSSEAAAFWDRQLEGCAGACSLPWRRSSPEAGYRQEEVTLVLEEALTNRLNALAQSTRITVATLIQTLWGVLLQRYSGQDESIFGAVVSGRPAQIEGIETMVGLFINTLPVRVSWREGGFLAIAQAVQEAALAAEPHSYYPLYEIQARTEAKQSLIDHLFVFENYPLPTGEGVSSSMPDTLQVEHVVVREQSHYDLNVTVVPGESLFIRFHYNANVYDKDGIRSMQGHLRQMLAAMLDNPYVDPGEIDLLTWDETEELLSRFHQVITDPECPKMVPHLFEEQAAKTPDRIAVVSGNERLTYREVNTRATRLAHALRAEGVGFEDIVAIRSERTPDMLVAVLAVWKAGGAYLPIDADYPDERIRFMLTDSGAKLLLTDRPAEAPADYPGRTLAFDEKAAATEHMEEGLAVPLRIRPEHAAYMIYTSGTTGNPKGVTIEHRSYAGMADAWRTTYRLDQTEVTLLQIASFSFDVFAADLARALSYGGTLVLCPQVARTDVDAMCRLIERESVTFLNATPAVVVPLVRHAARHRRNLRSLRTLITGGDVCHAADFEQAVEMLGPSTRVINCYGVTEACVDATLYELDSRRLPVVGTVPIGRPFPNVRTYIVHPGFGLQPVGVPGELCIGGVGVGRGYRNRQELNEERFVQDPYVPGERMYRTGDLARWLPDGSIEFIGRIDQQLKIRGHRIEPAEIEARLMQIDGVREAVVAAQSIDGQSELWAYVTGENHLTEASLRDALSRVLPAPLIPSRFVRWDHLPLTSNGKVDRQRLPSGGAAFASGGLYNAPRNSAQAKLARLWQKVLDIERPIGIRESFFEIGGHSLKATTLASRINKAFDRELTLRDIFQYTTIEQMSERIAAGSTVKGPVLEPVEIQPYYPISYSQRRLYLLNRMDTSHYHYNIPYMFEIEGTVDVTQFESAFREIMRRHDSLRTSFDIQDGEPVQIVHAHQDLPFLYEHADGRDTDAIVQSFVRAFDLHQAPLFRVGLIRLEETLHLFLFDIHHIIADGTSVPLLIDEFSRLYRGEVLPELAVQYKDFAVWQRQLAESEAYGLQEKYWLDRFAIAPPLLQLPTDHPRPSSMRNEGGHVPFTLDEVATERLYRLASDTQSTLYMVLLASLSTFLHRLSGQEDIVIGSPSAGRQSAELEPIIGMFVNTLALRTSPRRDQSFLSLLNETKEMTLESLEHQDYPFEELVDKLEVDRSLNRNPLFDVLLALQNMDQRALDLGDLRMSAYPYMHPTAKFDLSLYVTEVEGTLRCSFEYSTELFAESTIKRWAAHLETLLHSITSDPNQRLSDLPLLTKQDIEHLLNAGNPELAAEKSHQTVHGLFEETADRYPDRVAALYKGESFTYRQMEERANRIATYLHRRSKGESEQLIGVWMHASPDSAAAMLGVMKAGGGYVPIDPDMPADRVGAIVRDAGLSVLLSSRTRLKALNDLQWECPELQSYICLDCDDPHKVEENEKNALMDERLWEHVRTEGEDDISGGGWVSSYTGKPFSKLEMDEYADNVLHKLQPYLHSEARVLEIGCASGISLFRIAPHVGMYCGIDLSPSMIERTHAASDAEGWNHVRLHCMPADQIAELDEADFDIVILNSVIQYFHGPNYLRRVLRQIIAKLRGRGVLFIGDVMDLELRAELLSSLRLHQANHPDHTVKTDFSSEWFVAKPFFEDLAYDLPGITNIKFSNKLATVENELTRFRYDVVMELDPQAAAGKLRPDSSEGRHKFQHGLKELQAYTPDRLSLAIGPERLAYVIFTSGSTGKPKGVMIEHRSMMNLNHSLREMVGFDRHESVLCVTKICFDIHIVEMLLPLLNGLHTIIADEDEQRDPALLNRLLLRFPADIVQTTPSRMKLLLSDQRTVEGLRRARLVMLGGEALPQELLEQLEQSTDADIYNLYGPTETTVYSTVQRLNGRKRVSIGIPVAGTSARIVDDSLRLVPEGVIGDLCIGGEGLARCYFNQPEQTQARFVADPYSPEGRLYRTGDLARWLPDGSIDYVGRTDNQIKLRGYRIELEEIEHHLLQVSGVRGAAVLLLPGKSTDHAELSGYYTADRPLSPADLRTALAAKLPDYMLPAKFMRLDQMPLNANGKIDRKKLAALGEGSHAVRAYTPPGNWVEEQLAGIWQEVLGVDRVGVTDRFFDLGGNSLKVLETISRIHRELHMELTMRMLFEYPTVRQLAEHMDLPDNRQSLIMLKQGSRTDLTVICFPPVAGYALVFKELADRLSPYATVYGFDFIEQDDRLDRYLEELAHTGIARSSQLVFLGYSSGGNLAFEVAQLAEQRGMAVADLIMLDAWKKDRGGQQTQEEIELQLEEAVVLYYDAITDNQKLIAQAVNKRRNYQMYFNDMVNTGLVQANIHMILSDTAVDSQQYGIGLWQGATAGTQRIYQGSGEHFNMLNPEHLPRNATIIDGILSIIRDSISAVAKN</sequence>
<comment type="subunit">
    <text evidence="10">Large multienzyme complex composed of 4 subunits; LgrA, LgrB, LgrC and LgrD.</text>
</comment>
<dbReference type="NCBIfam" id="TIGR01733">
    <property type="entry name" value="AA-adenyl-dom"/>
    <property type="match status" value="2"/>
</dbReference>
<protein>
    <submittedName>
        <fullName evidence="12">Amino acid adenylation domain-containing protein</fullName>
    </submittedName>
</protein>
<dbReference type="Proteomes" id="UP000490800">
    <property type="component" value="Unassembled WGS sequence"/>
</dbReference>
<dbReference type="GO" id="GO:0031177">
    <property type="term" value="F:phosphopantetheine binding"/>
    <property type="evidence" value="ECO:0007669"/>
    <property type="project" value="InterPro"/>
</dbReference>
<evidence type="ECO:0000256" key="9">
    <source>
        <dbReference type="ARBA" id="ARBA00023268"/>
    </source>
</evidence>
<dbReference type="Pfam" id="PF08242">
    <property type="entry name" value="Methyltransf_12"/>
    <property type="match status" value="1"/>
</dbReference>
<keyword evidence="6" id="KW-0677">Repeat</keyword>
<evidence type="ECO:0000256" key="5">
    <source>
        <dbReference type="ARBA" id="ARBA00022598"/>
    </source>
</evidence>
<dbReference type="SUPFAM" id="SSF56801">
    <property type="entry name" value="Acetyl-CoA synthetase-like"/>
    <property type="match status" value="2"/>
</dbReference>
<dbReference type="InterPro" id="IPR001242">
    <property type="entry name" value="Condensation_dom"/>
</dbReference>
<dbReference type="Gene3D" id="3.40.50.1820">
    <property type="entry name" value="alpha/beta hydrolase"/>
    <property type="match status" value="1"/>
</dbReference>
<dbReference type="CDD" id="cd02440">
    <property type="entry name" value="AdoMet_MTases"/>
    <property type="match status" value="1"/>
</dbReference>
<dbReference type="InterPro" id="IPR036736">
    <property type="entry name" value="ACP-like_sf"/>
</dbReference>
<dbReference type="Gene3D" id="1.10.287.490">
    <property type="entry name" value="Helix hairpin bin"/>
    <property type="match status" value="1"/>
</dbReference>
<feature type="domain" description="Carrier" evidence="11">
    <location>
        <begin position="977"/>
        <end position="1053"/>
    </location>
</feature>
<dbReference type="InterPro" id="IPR000873">
    <property type="entry name" value="AMP-dep_synth/lig_dom"/>
</dbReference>
<dbReference type="InterPro" id="IPR020806">
    <property type="entry name" value="PKS_PP-bd"/>
</dbReference>
<dbReference type="Gene3D" id="2.30.38.10">
    <property type="entry name" value="Luciferase, Domain 3"/>
    <property type="match status" value="1"/>
</dbReference>
<evidence type="ECO:0000256" key="10">
    <source>
        <dbReference type="ARBA" id="ARBA00063614"/>
    </source>
</evidence>
<keyword evidence="5" id="KW-0436">Ligase</keyword>
<dbReference type="InterPro" id="IPR001031">
    <property type="entry name" value="Thioesterase"/>
</dbReference>
<dbReference type="InterPro" id="IPR029058">
    <property type="entry name" value="AB_hydrolase_fold"/>
</dbReference>
<dbReference type="SUPFAM" id="SSF52777">
    <property type="entry name" value="CoA-dependent acyltransferases"/>
    <property type="match status" value="4"/>
</dbReference>
<dbReference type="SMART" id="SM00824">
    <property type="entry name" value="PKS_TE"/>
    <property type="match status" value="1"/>
</dbReference>
<name>A0A7X3JXL4_9BACL</name>
<evidence type="ECO:0000259" key="11">
    <source>
        <dbReference type="PROSITE" id="PS50075"/>
    </source>
</evidence>
<evidence type="ECO:0000256" key="2">
    <source>
        <dbReference type="ARBA" id="ARBA00006432"/>
    </source>
</evidence>
<dbReference type="PANTHER" id="PTHR45527">
    <property type="entry name" value="NONRIBOSOMAL PEPTIDE SYNTHETASE"/>
    <property type="match status" value="1"/>
</dbReference>
<dbReference type="CDD" id="cd05930">
    <property type="entry name" value="A_NRPS"/>
    <property type="match status" value="2"/>
</dbReference>
<dbReference type="PROSITE" id="PS00455">
    <property type="entry name" value="AMP_BINDING"/>
    <property type="match status" value="2"/>
</dbReference>
<proteinExistence type="inferred from homology"/>
<dbReference type="FunFam" id="3.30.559.30:FF:000001">
    <property type="entry name" value="Non-ribosomal peptide synthetase"/>
    <property type="match status" value="1"/>
</dbReference>
<dbReference type="GO" id="GO:0008610">
    <property type="term" value="P:lipid biosynthetic process"/>
    <property type="evidence" value="ECO:0007669"/>
    <property type="project" value="UniProtKB-ARBA"/>
</dbReference>
<dbReference type="Pfam" id="PF00550">
    <property type="entry name" value="PP-binding"/>
    <property type="match status" value="2"/>
</dbReference>
<gene>
    <name evidence="12" type="ORF">EDM21_01165</name>
</gene>
<keyword evidence="3" id="KW-0596">Phosphopantetheine</keyword>
<evidence type="ECO:0000256" key="8">
    <source>
        <dbReference type="ARBA" id="ARBA00023235"/>
    </source>
</evidence>
<dbReference type="FunFam" id="3.30.559.10:FF:000012">
    <property type="entry name" value="Non-ribosomal peptide synthetase"/>
    <property type="match status" value="1"/>
</dbReference>
<evidence type="ECO:0000313" key="13">
    <source>
        <dbReference type="Proteomes" id="UP000490800"/>
    </source>
</evidence>
<evidence type="ECO:0000256" key="7">
    <source>
        <dbReference type="ARBA" id="ARBA00023194"/>
    </source>
</evidence>
<dbReference type="GO" id="GO:0017000">
    <property type="term" value="P:antibiotic biosynthetic process"/>
    <property type="evidence" value="ECO:0007669"/>
    <property type="project" value="UniProtKB-KW"/>
</dbReference>
<feature type="domain" description="Carrier" evidence="11">
    <location>
        <begin position="2298"/>
        <end position="2373"/>
    </location>
</feature>
<dbReference type="SUPFAM" id="SSF47336">
    <property type="entry name" value="ACP-like"/>
    <property type="match status" value="2"/>
</dbReference>
<dbReference type="InterPro" id="IPR045851">
    <property type="entry name" value="AMP-bd_C_sf"/>
</dbReference>
<dbReference type="EMBL" id="RHLK01000001">
    <property type="protein sequence ID" value="MVO98163.1"/>
    <property type="molecule type" value="Genomic_DNA"/>
</dbReference>
<dbReference type="Gene3D" id="3.30.300.30">
    <property type="match status" value="2"/>
</dbReference>
<organism evidence="12 13">
    <name type="scientific">Paenibacillus lutrae</name>
    <dbReference type="NCBI Taxonomy" id="2078573"/>
    <lineage>
        <taxon>Bacteria</taxon>
        <taxon>Bacillati</taxon>
        <taxon>Bacillota</taxon>
        <taxon>Bacilli</taxon>
        <taxon>Bacillales</taxon>
        <taxon>Paenibacillaceae</taxon>
        <taxon>Paenibacillus</taxon>
    </lineage>
</organism>
<dbReference type="CDD" id="cd19543">
    <property type="entry name" value="DCL_NRPS"/>
    <property type="match status" value="1"/>
</dbReference>
<dbReference type="FunFam" id="1.10.1200.10:FF:000005">
    <property type="entry name" value="Nonribosomal peptide synthetase 1"/>
    <property type="match status" value="2"/>
</dbReference>
<reference evidence="12 13" key="1">
    <citation type="journal article" date="2019" name="Microorganisms">
        <title>Paenibacillus lutrae sp. nov., A Chitinolytic Species Isolated from A River Otter in Castril Natural Park, Granada, Spain.</title>
        <authorList>
            <person name="Rodriguez M."/>
            <person name="Reina J.C."/>
            <person name="Bejar V."/>
            <person name="Llamas I."/>
        </authorList>
    </citation>
    <scope>NUCLEOTIDE SEQUENCE [LARGE SCALE GENOMIC DNA]</scope>
    <source>
        <strain evidence="12 13">N10</strain>
    </source>
</reference>
<dbReference type="GO" id="GO:0005829">
    <property type="term" value="C:cytosol"/>
    <property type="evidence" value="ECO:0007669"/>
    <property type="project" value="TreeGrafter"/>
</dbReference>
<dbReference type="NCBIfam" id="NF003417">
    <property type="entry name" value="PRK04813.1"/>
    <property type="match status" value="3"/>
</dbReference>
<evidence type="ECO:0000256" key="3">
    <source>
        <dbReference type="ARBA" id="ARBA00022450"/>
    </source>
</evidence>
<dbReference type="GO" id="GO:0043041">
    <property type="term" value="P:amino acid activation for nonribosomal peptide biosynthetic process"/>
    <property type="evidence" value="ECO:0007669"/>
    <property type="project" value="TreeGrafter"/>
</dbReference>
<dbReference type="Pfam" id="PF13193">
    <property type="entry name" value="AMP-binding_C"/>
    <property type="match status" value="1"/>
</dbReference>
<dbReference type="Gene3D" id="3.40.50.980">
    <property type="match status" value="2"/>
</dbReference>
<accession>A0A7X3JXL4</accession>
<evidence type="ECO:0000256" key="1">
    <source>
        <dbReference type="ARBA" id="ARBA00001957"/>
    </source>
</evidence>
<evidence type="ECO:0000256" key="4">
    <source>
        <dbReference type="ARBA" id="ARBA00022553"/>
    </source>
</evidence>
<dbReference type="InterPro" id="IPR023213">
    <property type="entry name" value="CAT-like_dom_sf"/>
</dbReference>
<dbReference type="Pfam" id="PF00501">
    <property type="entry name" value="AMP-binding"/>
    <property type="match status" value="3"/>
</dbReference>
<dbReference type="OrthoDB" id="9765680at2"/>
<dbReference type="SUPFAM" id="SSF53474">
    <property type="entry name" value="alpha/beta-Hydrolases"/>
    <property type="match status" value="1"/>
</dbReference>
<dbReference type="Gene3D" id="3.40.50.150">
    <property type="entry name" value="Vaccinia Virus protein VP39"/>
    <property type="match status" value="1"/>
</dbReference>
<dbReference type="Gene3D" id="3.40.50.12780">
    <property type="entry name" value="N-terminal domain of ligase-like"/>
    <property type="match status" value="2"/>
</dbReference>
<keyword evidence="13" id="KW-1185">Reference proteome</keyword>
<dbReference type="RefSeq" id="WP_157332091.1">
    <property type="nucleotide sequence ID" value="NZ_RHLK01000001.1"/>
</dbReference>
<keyword evidence="4" id="KW-0597">Phosphoprotein</keyword>
<dbReference type="InterPro" id="IPR010071">
    <property type="entry name" value="AA_adenyl_dom"/>
</dbReference>
<evidence type="ECO:0000313" key="12">
    <source>
        <dbReference type="EMBL" id="MVO98163.1"/>
    </source>
</evidence>
<dbReference type="SUPFAM" id="SSF53335">
    <property type="entry name" value="S-adenosyl-L-methionine-dependent methyltransferases"/>
    <property type="match status" value="1"/>
</dbReference>
<dbReference type="InterPro" id="IPR006162">
    <property type="entry name" value="Ppantetheine_attach_site"/>
</dbReference>
<dbReference type="GO" id="GO:0016874">
    <property type="term" value="F:ligase activity"/>
    <property type="evidence" value="ECO:0007669"/>
    <property type="project" value="UniProtKB-KW"/>
</dbReference>
<dbReference type="PANTHER" id="PTHR45527:SF14">
    <property type="entry name" value="PLIPASTATIN SYNTHASE SUBUNIT B"/>
    <property type="match status" value="1"/>
</dbReference>
<dbReference type="PROSITE" id="PS50075">
    <property type="entry name" value="CARRIER"/>
    <property type="match status" value="2"/>
</dbReference>
<dbReference type="Pfam" id="PF00668">
    <property type="entry name" value="Condensation"/>
    <property type="match status" value="2"/>
</dbReference>
<dbReference type="InterPro" id="IPR042099">
    <property type="entry name" value="ANL_N_sf"/>
</dbReference>
<dbReference type="SMART" id="SM00823">
    <property type="entry name" value="PKS_PP"/>
    <property type="match status" value="2"/>
</dbReference>
<dbReference type="Gene3D" id="3.30.559.10">
    <property type="entry name" value="Chloramphenicol acetyltransferase-like domain"/>
    <property type="match status" value="2"/>
</dbReference>
<comment type="cofactor">
    <cofactor evidence="1">
        <name>pantetheine 4'-phosphate</name>
        <dbReference type="ChEBI" id="CHEBI:47942"/>
    </cofactor>
</comment>
<dbReference type="FunFam" id="2.30.38.10:FF:000001">
    <property type="entry name" value="Non-ribosomal peptide synthetase PvdI"/>
    <property type="match status" value="1"/>
</dbReference>
<dbReference type="Gene3D" id="3.30.559.30">
    <property type="entry name" value="Nonribosomal peptide synthetase, condensation domain"/>
    <property type="match status" value="2"/>
</dbReference>
<evidence type="ECO:0000256" key="6">
    <source>
        <dbReference type="ARBA" id="ARBA00022737"/>
    </source>
</evidence>
<keyword evidence="7" id="KW-0045">Antibiotic biosynthesis</keyword>
<dbReference type="CDD" id="cd19531">
    <property type="entry name" value="LCL_NRPS-like"/>
    <property type="match status" value="1"/>
</dbReference>
<dbReference type="GO" id="GO:0016853">
    <property type="term" value="F:isomerase activity"/>
    <property type="evidence" value="ECO:0007669"/>
    <property type="project" value="UniProtKB-KW"/>
</dbReference>
<dbReference type="FunFam" id="3.40.50.12780:FF:000012">
    <property type="entry name" value="Non-ribosomal peptide synthetase"/>
    <property type="match status" value="1"/>
</dbReference>
<dbReference type="InterPro" id="IPR020802">
    <property type="entry name" value="TesA-like"/>
</dbReference>